<dbReference type="InterPro" id="IPR020904">
    <property type="entry name" value="Sc_DH/Rdtase_CS"/>
</dbReference>
<keyword evidence="5" id="KW-1185">Reference proteome</keyword>
<keyword evidence="3" id="KW-1133">Transmembrane helix</keyword>
<dbReference type="PROSITE" id="PS00061">
    <property type="entry name" value="ADH_SHORT"/>
    <property type="match status" value="1"/>
</dbReference>
<dbReference type="AlphaFoldDB" id="A0AAW0QR08"/>
<organism evidence="4 5">
    <name type="scientific">Apiospora kogelbergensis</name>
    <dbReference type="NCBI Taxonomy" id="1337665"/>
    <lineage>
        <taxon>Eukaryota</taxon>
        <taxon>Fungi</taxon>
        <taxon>Dikarya</taxon>
        <taxon>Ascomycota</taxon>
        <taxon>Pezizomycotina</taxon>
        <taxon>Sordariomycetes</taxon>
        <taxon>Xylariomycetidae</taxon>
        <taxon>Amphisphaeriales</taxon>
        <taxon>Apiosporaceae</taxon>
        <taxon>Apiospora</taxon>
    </lineage>
</organism>
<proteinExistence type="inferred from homology"/>
<keyword evidence="1" id="KW-0521">NADP</keyword>
<evidence type="ECO:0000313" key="5">
    <source>
        <dbReference type="Proteomes" id="UP001392437"/>
    </source>
</evidence>
<accession>A0AAW0QR08</accession>
<comment type="caution">
    <text evidence="4">The sequence shown here is derived from an EMBL/GenBank/DDBJ whole genome shotgun (WGS) entry which is preliminary data.</text>
</comment>
<dbReference type="SUPFAM" id="SSF51735">
    <property type="entry name" value="NAD(P)-binding Rossmann-fold domains"/>
    <property type="match status" value="1"/>
</dbReference>
<dbReference type="Proteomes" id="UP001392437">
    <property type="component" value="Unassembled WGS sequence"/>
</dbReference>
<dbReference type="InterPro" id="IPR051911">
    <property type="entry name" value="SDR_oxidoreductase"/>
</dbReference>
<evidence type="ECO:0000256" key="1">
    <source>
        <dbReference type="ARBA" id="ARBA00022857"/>
    </source>
</evidence>
<evidence type="ECO:0000256" key="2">
    <source>
        <dbReference type="RuleBase" id="RU000363"/>
    </source>
</evidence>
<dbReference type="InterPro" id="IPR002347">
    <property type="entry name" value="SDR_fam"/>
</dbReference>
<dbReference type="Gene3D" id="3.40.50.720">
    <property type="entry name" value="NAD(P)-binding Rossmann-like Domain"/>
    <property type="match status" value="1"/>
</dbReference>
<dbReference type="PRINTS" id="PR00081">
    <property type="entry name" value="GDHRDH"/>
</dbReference>
<evidence type="ECO:0000313" key="4">
    <source>
        <dbReference type="EMBL" id="KAK8099898.1"/>
    </source>
</evidence>
<sequence>MSQILSYMDASATYTIPSRPLTWLITGCSSGFGLALARLVRSQGHRVIATSRNPAKTPELVAEFSAEGHHRWETLDVDAPDCGALIARLEEQEGVQVDVLVNNAGWALYGVAEHFSEDEVRRQFETLLFAPFRLTRAAMPYMRARKFGIVVNVSSASGLAAIPSMSIYGGAKAALDAVMRTFALEVKDFNVRMLNVNPGTFDTGMLHQLQYQAATPDPAYAATNTGKMLAFMQSGEGEARGDMHKGVRAMYDVVMGAGPHKDHLGEPQLPLGAGAAYFVARQAAQAQQTLAAFGELSKSCDKPEPEA</sequence>
<dbReference type="PANTHER" id="PTHR43976:SF6">
    <property type="entry name" value="OXIDOREDUCTASE, PUTATIVE (AFU_ORTHOLOGUE AFUA_1G13950)-RELATED"/>
    <property type="match status" value="1"/>
</dbReference>
<dbReference type="PRINTS" id="PR00080">
    <property type="entry name" value="SDRFAMILY"/>
</dbReference>
<keyword evidence="3" id="KW-0472">Membrane</keyword>
<dbReference type="InterPro" id="IPR036291">
    <property type="entry name" value="NAD(P)-bd_dom_sf"/>
</dbReference>
<feature type="transmembrane region" description="Helical" evidence="3">
    <location>
        <begin position="20"/>
        <end position="40"/>
    </location>
</feature>
<dbReference type="Pfam" id="PF00106">
    <property type="entry name" value="adh_short"/>
    <property type="match status" value="1"/>
</dbReference>
<name>A0AAW0QR08_9PEZI</name>
<dbReference type="PANTHER" id="PTHR43976">
    <property type="entry name" value="SHORT CHAIN DEHYDROGENASE"/>
    <property type="match status" value="1"/>
</dbReference>
<dbReference type="EMBL" id="JAQQWP010000009">
    <property type="protein sequence ID" value="KAK8099898.1"/>
    <property type="molecule type" value="Genomic_DNA"/>
</dbReference>
<gene>
    <name evidence="4" type="ORF">PG999_010272</name>
</gene>
<comment type="similarity">
    <text evidence="2">Belongs to the short-chain dehydrogenases/reductases (SDR) family.</text>
</comment>
<keyword evidence="3" id="KW-0812">Transmembrane</keyword>
<protein>
    <submittedName>
        <fullName evidence="4">NAD(P)-binding protein</fullName>
    </submittedName>
</protein>
<evidence type="ECO:0000256" key="3">
    <source>
        <dbReference type="SAM" id="Phobius"/>
    </source>
</evidence>
<reference evidence="4 5" key="1">
    <citation type="submission" date="2023-01" db="EMBL/GenBank/DDBJ databases">
        <title>Analysis of 21 Apiospora genomes using comparative genomics revels a genus with tremendous synthesis potential of carbohydrate active enzymes and secondary metabolites.</title>
        <authorList>
            <person name="Sorensen T."/>
        </authorList>
    </citation>
    <scope>NUCLEOTIDE SEQUENCE [LARGE SCALE GENOMIC DNA]</scope>
    <source>
        <strain evidence="4 5">CBS 117206</strain>
    </source>
</reference>